<sequence>MSQDRLTALAILSTEKCMMSKMEGFNIRAEENKQLISNDLIGRSQAASGLEISSAILQHLPYQSIFQEIFYPAIIQFSSQVFFNENRSNNIILKNSSRHIILLRKLLARAANYDGSGGGGGGGGGGVGGGSGSGGGGGGDDDDDDVDDDDDDDEEEEEKEEEEEIEQDVMSQSYFLSTYMFCC</sequence>
<name>A0ABQ8TX48_PERAM</name>
<feature type="compositionally biased region" description="Acidic residues" evidence="1">
    <location>
        <begin position="139"/>
        <end position="167"/>
    </location>
</feature>
<protein>
    <submittedName>
        <fullName evidence="2">Uncharacterized protein</fullName>
    </submittedName>
</protein>
<dbReference type="EMBL" id="JAJSOF020000003">
    <property type="protein sequence ID" value="KAJ4450094.1"/>
    <property type="molecule type" value="Genomic_DNA"/>
</dbReference>
<feature type="compositionally biased region" description="Gly residues" evidence="1">
    <location>
        <begin position="118"/>
        <end position="138"/>
    </location>
</feature>
<keyword evidence="3" id="KW-1185">Reference proteome</keyword>
<dbReference type="Proteomes" id="UP001148838">
    <property type="component" value="Unassembled WGS sequence"/>
</dbReference>
<evidence type="ECO:0000313" key="3">
    <source>
        <dbReference type="Proteomes" id="UP001148838"/>
    </source>
</evidence>
<feature type="region of interest" description="Disordered" evidence="1">
    <location>
        <begin position="118"/>
        <end position="172"/>
    </location>
</feature>
<reference evidence="2 3" key="1">
    <citation type="journal article" date="2022" name="Allergy">
        <title>Genome assembly and annotation of Periplaneta americana reveal a comprehensive cockroach allergen profile.</title>
        <authorList>
            <person name="Wang L."/>
            <person name="Xiong Q."/>
            <person name="Saelim N."/>
            <person name="Wang L."/>
            <person name="Nong W."/>
            <person name="Wan A.T."/>
            <person name="Shi M."/>
            <person name="Liu X."/>
            <person name="Cao Q."/>
            <person name="Hui J.H.L."/>
            <person name="Sookrung N."/>
            <person name="Leung T.F."/>
            <person name="Tungtrongchitr A."/>
            <person name="Tsui S.K.W."/>
        </authorList>
    </citation>
    <scope>NUCLEOTIDE SEQUENCE [LARGE SCALE GENOMIC DNA]</scope>
    <source>
        <strain evidence="2">PWHHKU_190912</strain>
    </source>
</reference>
<evidence type="ECO:0000313" key="2">
    <source>
        <dbReference type="EMBL" id="KAJ4450094.1"/>
    </source>
</evidence>
<gene>
    <name evidence="2" type="ORF">ANN_01501</name>
</gene>
<comment type="caution">
    <text evidence="2">The sequence shown here is derived from an EMBL/GenBank/DDBJ whole genome shotgun (WGS) entry which is preliminary data.</text>
</comment>
<accession>A0ABQ8TX48</accession>
<organism evidence="2 3">
    <name type="scientific">Periplaneta americana</name>
    <name type="common">American cockroach</name>
    <name type="synonym">Blatta americana</name>
    <dbReference type="NCBI Taxonomy" id="6978"/>
    <lineage>
        <taxon>Eukaryota</taxon>
        <taxon>Metazoa</taxon>
        <taxon>Ecdysozoa</taxon>
        <taxon>Arthropoda</taxon>
        <taxon>Hexapoda</taxon>
        <taxon>Insecta</taxon>
        <taxon>Pterygota</taxon>
        <taxon>Neoptera</taxon>
        <taxon>Polyneoptera</taxon>
        <taxon>Dictyoptera</taxon>
        <taxon>Blattodea</taxon>
        <taxon>Blattoidea</taxon>
        <taxon>Blattidae</taxon>
        <taxon>Blattinae</taxon>
        <taxon>Periplaneta</taxon>
    </lineage>
</organism>
<proteinExistence type="predicted"/>
<evidence type="ECO:0000256" key="1">
    <source>
        <dbReference type="SAM" id="MobiDB-lite"/>
    </source>
</evidence>